<evidence type="ECO:0000313" key="1">
    <source>
        <dbReference type="EMBL" id="MDC8012718.1"/>
    </source>
</evidence>
<organism evidence="1 2">
    <name type="scientific">Tahibacter soli</name>
    <dbReference type="NCBI Taxonomy" id="2983605"/>
    <lineage>
        <taxon>Bacteria</taxon>
        <taxon>Pseudomonadati</taxon>
        <taxon>Pseudomonadota</taxon>
        <taxon>Gammaproteobacteria</taxon>
        <taxon>Lysobacterales</taxon>
        <taxon>Rhodanobacteraceae</taxon>
        <taxon>Tahibacter</taxon>
    </lineage>
</organism>
<dbReference type="RefSeq" id="WP_263544949.1">
    <property type="nucleotide sequence ID" value="NZ_JAOVZO020000014.1"/>
</dbReference>
<dbReference type="AlphaFoldDB" id="A0A9X4BHR7"/>
<reference evidence="1" key="1">
    <citation type="submission" date="2023-02" db="EMBL/GenBank/DDBJ databases">
        <title>Tahibacter soli sp. nov. isolated from soil.</title>
        <authorList>
            <person name="Baek J.H."/>
            <person name="Lee J.K."/>
            <person name="Choi D.G."/>
            <person name="Jeon C.O."/>
        </authorList>
    </citation>
    <scope>NUCLEOTIDE SEQUENCE</scope>
    <source>
        <strain evidence="1">BL</strain>
    </source>
</reference>
<name>A0A9X4BHR7_9GAMM</name>
<sequence>MPAAYAVNVSPHGDGQVLIWPYYTANAGNSTLLSIVNDSAQTKALKLRFHEGVNGRVVFAANLYLGAGDMWTAGVFASPDGTAALVTDDPSCAVPDLRGDPALPSLPDGRRYTPFSTADFTGARADGGPATVARTREGHIEIIEMGKLSGASAQAAQMRYDATPRPHDCARLVDAWKPGGYWSANPAADVAAPAGGLVGNATIVNAARGSVLGIAATALDGFSVRSRHTGPGDAHPNLADAVTDENTGVASAFVSFGTRTVRADYPASRAIDAVSAVLATPYTMGETIDASDGSAATEWVMTAPTKRFYVDPALGSPVLGQAPFNQRFGEPRPGQACRVNGTGYVPAAYDRDAQPLGGFPEPPPTPMLCFDTTVLTTTSPAPVPTPVLGASNANGEAAFDEGYLRLLWRGAALAPAIGGQVFAGLPVIGVQATNWFNGNIVPGVRANYALALPLRGTSECIDGDPGCW</sequence>
<accession>A0A9X4BHR7</accession>
<keyword evidence="2" id="KW-1185">Reference proteome</keyword>
<dbReference type="EMBL" id="JAOVZO020000014">
    <property type="protein sequence ID" value="MDC8012718.1"/>
    <property type="molecule type" value="Genomic_DNA"/>
</dbReference>
<protein>
    <submittedName>
        <fullName evidence="1">Uncharacterized protein</fullName>
    </submittedName>
</protein>
<comment type="caution">
    <text evidence="1">The sequence shown here is derived from an EMBL/GenBank/DDBJ whole genome shotgun (WGS) entry which is preliminary data.</text>
</comment>
<dbReference type="Proteomes" id="UP001139971">
    <property type="component" value="Unassembled WGS sequence"/>
</dbReference>
<gene>
    <name evidence="1" type="ORF">OD750_009175</name>
</gene>
<proteinExistence type="predicted"/>
<evidence type="ECO:0000313" key="2">
    <source>
        <dbReference type="Proteomes" id="UP001139971"/>
    </source>
</evidence>